<dbReference type="SUPFAM" id="SSF56672">
    <property type="entry name" value="DNA/RNA polymerases"/>
    <property type="match status" value="1"/>
</dbReference>
<evidence type="ECO:0000256" key="2">
    <source>
        <dbReference type="SAM" id="MobiDB-lite"/>
    </source>
</evidence>
<keyword evidence="4" id="KW-0548">Nucleotidyltransferase</keyword>
<dbReference type="GO" id="GO:0003964">
    <property type="term" value="F:RNA-directed DNA polymerase activity"/>
    <property type="evidence" value="ECO:0007669"/>
    <property type="project" value="UniProtKB-KW"/>
</dbReference>
<dbReference type="InterPro" id="IPR043502">
    <property type="entry name" value="DNA/RNA_pol_sf"/>
</dbReference>
<dbReference type="Gene3D" id="4.10.60.10">
    <property type="entry name" value="Zinc finger, CCHC-type"/>
    <property type="match status" value="1"/>
</dbReference>
<name>A0ABQ5H0Z1_9ASTR</name>
<evidence type="ECO:0000313" key="4">
    <source>
        <dbReference type="EMBL" id="GJT81119.1"/>
    </source>
</evidence>
<gene>
    <name evidence="4" type="ORF">Tco_1055461</name>
</gene>
<reference evidence="4" key="1">
    <citation type="journal article" date="2022" name="Int. J. Mol. Sci.">
        <title>Draft Genome of Tanacetum Coccineum: Genomic Comparison of Closely Related Tanacetum-Family Plants.</title>
        <authorList>
            <person name="Yamashiro T."/>
            <person name="Shiraishi A."/>
            <person name="Nakayama K."/>
            <person name="Satake H."/>
        </authorList>
    </citation>
    <scope>NUCLEOTIDE SEQUENCE</scope>
</reference>
<dbReference type="Pfam" id="PF24626">
    <property type="entry name" value="SH3_Tf2-1"/>
    <property type="match status" value="1"/>
</dbReference>
<reference evidence="4" key="2">
    <citation type="submission" date="2022-01" db="EMBL/GenBank/DDBJ databases">
        <authorList>
            <person name="Yamashiro T."/>
            <person name="Shiraishi A."/>
            <person name="Satake H."/>
            <person name="Nakayama K."/>
        </authorList>
    </citation>
    <scope>NUCLEOTIDE SEQUENCE</scope>
</reference>
<dbReference type="PROSITE" id="PS50158">
    <property type="entry name" value="ZF_CCHC"/>
    <property type="match status" value="1"/>
</dbReference>
<evidence type="ECO:0000256" key="1">
    <source>
        <dbReference type="PROSITE-ProRule" id="PRU00047"/>
    </source>
</evidence>
<dbReference type="PANTHER" id="PTHR45835:SF99">
    <property type="entry name" value="CHROMO DOMAIN-CONTAINING PROTEIN-RELATED"/>
    <property type="match status" value="1"/>
</dbReference>
<evidence type="ECO:0000259" key="3">
    <source>
        <dbReference type="PROSITE" id="PS50158"/>
    </source>
</evidence>
<feature type="domain" description="CCHC-type" evidence="3">
    <location>
        <begin position="394"/>
        <end position="409"/>
    </location>
</feature>
<accession>A0ABQ5H0Z1</accession>
<feature type="region of interest" description="Disordered" evidence="2">
    <location>
        <begin position="1"/>
        <end position="30"/>
    </location>
</feature>
<keyword evidence="5" id="KW-1185">Reference proteome</keyword>
<dbReference type="InterPro" id="IPR043128">
    <property type="entry name" value="Rev_trsase/Diguanyl_cyclase"/>
</dbReference>
<comment type="caution">
    <text evidence="4">The sequence shown here is derived from an EMBL/GenBank/DDBJ whole genome shotgun (WGS) entry which is preliminary data.</text>
</comment>
<dbReference type="PANTHER" id="PTHR45835">
    <property type="entry name" value="YALI0A06105P"/>
    <property type="match status" value="1"/>
</dbReference>
<keyword evidence="4" id="KW-0808">Transferase</keyword>
<organism evidence="4 5">
    <name type="scientific">Tanacetum coccineum</name>
    <dbReference type="NCBI Taxonomy" id="301880"/>
    <lineage>
        <taxon>Eukaryota</taxon>
        <taxon>Viridiplantae</taxon>
        <taxon>Streptophyta</taxon>
        <taxon>Embryophyta</taxon>
        <taxon>Tracheophyta</taxon>
        <taxon>Spermatophyta</taxon>
        <taxon>Magnoliopsida</taxon>
        <taxon>eudicotyledons</taxon>
        <taxon>Gunneridae</taxon>
        <taxon>Pentapetalae</taxon>
        <taxon>asterids</taxon>
        <taxon>campanulids</taxon>
        <taxon>Asterales</taxon>
        <taxon>Asteraceae</taxon>
        <taxon>Asteroideae</taxon>
        <taxon>Anthemideae</taxon>
        <taxon>Anthemidinae</taxon>
        <taxon>Tanacetum</taxon>
    </lineage>
</organism>
<keyword evidence="1" id="KW-0862">Zinc</keyword>
<keyword evidence="4" id="KW-0695">RNA-directed DNA polymerase</keyword>
<dbReference type="EMBL" id="BQNB010019054">
    <property type="protein sequence ID" value="GJT81119.1"/>
    <property type="molecule type" value="Genomic_DNA"/>
</dbReference>
<dbReference type="InterPro" id="IPR036875">
    <property type="entry name" value="Znf_CCHC_sf"/>
</dbReference>
<protein>
    <submittedName>
        <fullName evidence="4">Reverse transcriptase domain-containing protein</fullName>
    </submittedName>
</protein>
<keyword evidence="1" id="KW-0863">Zinc-finger</keyword>
<dbReference type="Proteomes" id="UP001151760">
    <property type="component" value="Unassembled WGS sequence"/>
</dbReference>
<dbReference type="SUPFAM" id="SSF53098">
    <property type="entry name" value="Ribonuclease H-like"/>
    <property type="match status" value="1"/>
</dbReference>
<sequence>MSADSAVTYTSVHSEARSWSIPSEDPYEEAARQLLEQAPCSPEYVPDPMELEDHVSVYIPEPEDLVPAEDEAPIEGYITEVASAPPPPPSFLPSLIRPPRTRATMAQMRAATPSTYHPLLPSGTPPLLPGCEVGESFAAAAARQPGPTMARRVDCSSIDTVETRVRDTERRMMAALEVVNLRFDVLRRGRLAYEQESIQTRQDLARSEAYSRALEARVTVLWKAGPRVDTLEGYLVLADGVVAAMAEAEASRVRNGYDSNGSRPRPAQARGADQEDYDLDVENLKVKGTDVVAYNRRFQQLALMCSRMFPEEVDKIEKYIDGLPDMILGSVKASKPKTMQEAIEFTTDSWFLVHLGANNCKKVGHLAKDCRSRPANANNNNRNNNNNNQKGNGCYECGAQGHFKRNCPKLKNNDRGNQAGNDRAPRCMWLEMRGKTQTTSLRKYMQKGFPIFLAHVTAKEVEDKSVKMKGDIEDVPNSSGLYLRLLSHQFLPWGALDLFVKKKMDILVCIDYRELNITDREEPVNSLPRIDDLFESASWVECLLRKIGPKNKQEHKEHLKLILELLKKEELYAKFPSVNFGFPKFIEGFLKIAKPMTKLTQKKVKFELGDKQEAAFQLLKQKLCSAPILALPEVSEDLHRILMMLQRSGFGRCVLMQREKCSCSLSRFGGTTLYETKCSLYVFTDHKNLQHILSDGTLKHETTSMVRLPYAQTKARKPENIKNEDVGGMLVENAKNPEAIRTEKLEPRADGTLCLNGRSWLPCYGDLRTVKAEHQRPSGLLVQPKIPEWKWDNITMDFVTKLPKTSQGYDTIWNVPKGGGHETWITYLNHWYRDTRFASNFWRSLQNVLGTNLDMSTAYHPHQRESERERDHSNSQGFVRACAIGILESIKAAPFEALYGRKCRSPVCWTEVGEAQILSPELIQETTEKIIQIKQRMQAAHDRQKSYADLKRKPMEFQVGDKVMLKVLPWKGVVRFGKRGKLNPRYVGPFKVLEKVGEVAYKLELPEELSRVHNTFHVSNLKKYHADEPLAVLLDGLHLDDKLHFVEEPVEIVGREVKWLKRSRIPLVKVRWNSKRGPEFTWGDM</sequence>
<dbReference type="InterPro" id="IPR001878">
    <property type="entry name" value="Znf_CCHC"/>
</dbReference>
<dbReference type="InterPro" id="IPR012337">
    <property type="entry name" value="RNaseH-like_sf"/>
</dbReference>
<proteinExistence type="predicted"/>
<evidence type="ECO:0000313" key="5">
    <source>
        <dbReference type="Proteomes" id="UP001151760"/>
    </source>
</evidence>
<keyword evidence="1" id="KW-0479">Metal-binding</keyword>
<feature type="compositionally biased region" description="Polar residues" evidence="2">
    <location>
        <begin position="1"/>
        <end position="13"/>
    </location>
</feature>
<dbReference type="Pfam" id="PF00098">
    <property type="entry name" value="zf-CCHC"/>
    <property type="match status" value="1"/>
</dbReference>
<feature type="region of interest" description="Disordered" evidence="2">
    <location>
        <begin position="253"/>
        <end position="274"/>
    </location>
</feature>
<dbReference type="InterPro" id="IPR056924">
    <property type="entry name" value="SH3_Tf2-1"/>
</dbReference>
<dbReference type="SUPFAM" id="SSF57756">
    <property type="entry name" value="Retrovirus zinc finger-like domains"/>
    <property type="match status" value="1"/>
</dbReference>
<dbReference type="Gene3D" id="3.30.70.270">
    <property type="match status" value="1"/>
</dbReference>
<dbReference type="SMART" id="SM00343">
    <property type="entry name" value="ZnF_C2HC"/>
    <property type="match status" value="2"/>
</dbReference>